<dbReference type="InterPro" id="IPR009061">
    <property type="entry name" value="DNA-bd_dom_put_sf"/>
</dbReference>
<sequence length="77" mass="9019">MTDYFTKGNKIVQNLEDAGCSPQNIEQCCHCYEEGSVEELLRLLSGHRKFLLEQIHENQKKLDCLDYLIYKIRKGVK</sequence>
<comment type="caution">
    <text evidence="1">The sequence shown here is derived from an EMBL/GenBank/DDBJ whole genome shotgun (WGS) entry which is preliminary data.</text>
</comment>
<name>A0ABT1RMV2_9FIRM</name>
<accession>A0ABT1RMV2</accession>
<keyword evidence="2" id="KW-1185">Reference proteome</keyword>
<dbReference type="EMBL" id="JANFXK010000006">
    <property type="protein sequence ID" value="MCQ4636507.1"/>
    <property type="molecule type" value="Genomic_DNA"/>
</dbReference>
<dbReference type="RefSeq" id="WP_256131702.1">
    <property type="nucleotide sequence ID" value="NZ_JANFXK010000006.1"/>
</dbReference>
<gene>
    <name evidence="1" type="ORF">NE619_07180</name>
</gene>
<organism evidence="1 2">
    <name type="scientific">Anaerovorax odorimutans</name>
    <dbReference type="NCBI Taxonomy" id="109327"/>
    <lineage>
        <taxon>Bacteria</taxon>
        <taxon>Bacillati</taxon>
        <taxon>Bacillota</taxon>
        <taxon>Clostridia</taxon>
        <taxon>Peptostreptococcales</taxon>
        <taxon>Anaerovoracaceae</taxon>
        <taxon>Anaerovorax</taxon>
    </lineage>
</organism>
<evidence type="ECO:0000313" key="1">
    <source>
        <dbReference type="EMBL" id="MCQ4636507.1"/>
    </source>
</evidence>
<reference evidence="1 2" key="1">
    <citation type="submission" date="2022-06" db="EMBL/GenBank/DDBJ databases">
        <title>Isolation of gut microbiota from human fecal samples.</title>
        <authorList>
            <person name="Pamer E.G."/>
            <person name="Barat B."/>
            <person name="Waligurski E."/>
            <person name="Medina S."/>
            <person name="Paddock L."/>
            <person name="Mostad J."/>
        </authorList>
    </citation>
    <scope>NUCLEOTIDE SEQUENCE [LARGE SCALE GENOMIC DNA]</scope>
    <source>
        <strain evidence="1 2">SL.3.17</strain>
    </source>
</reference>
<proteinExistence type="predicted"/>
<protein>
    <submittedName>
        <fullName evidence="1">Uncharacterized protein</fullName>
    </submittedName>
</protein>
<dbReference type="Proteomes" id="UP001524502">
    <property type="component" value="Unassembled WGS sequence"/>
</dbReference>
<evidence type="ECO:0000313" key="2">
    <source>
        <dbReference type="Proteomes" id="UP001524502"/>
    </source>
</evidence>
<dbReference type="SUPFAM" id="SSF46955">
    <property type="entry name" value="Putative DNA-binding domain"/>
    <property type="match status" value="1"/>
</dbReference>